<comment type="subcellular location">
    <subcellularLocation>
        <location evidence="1 7">Cell membrane</location>
        <topology evidence="1 7">Multi-pass membrane protein</topology>
    </subcellularLocation>
</comment>
<feature type="transmembrane region" description="Helical" evidence="7">
    <location>
        <begin position="133"/>
        <end position="152"/>
    </location>
</feature>
<feature type="domain" description="ABC transmembrane type-1" evidence="8">
    <location>
        <begin position="58"/>
        <end position="252"/>
    </location>
</feature>
<feature type="transmembrane region" description="Helical" evidence="7">
    <location>
        <begin position="89"/>
        <end position="113"/>
    </location>
</feature>
<comment type="similarity">
    <text evidence="7">Belongs to the binding-protein-dependent transport system permease family.</text>
</comment>
<evidence type="ECO:0000256" key="2">
    <source>
        <dbReference type="ARBA" id="ARBA00022448"/>
    </source>
</evidence>
<keyword evidence="9" id="KW-0762">Sugar transport</keyword>
<keyword evidence="6 7" id="KW-0472">Membrane</keyword>
<dbReference type="Pfam" id="PF00528">
    <property type="entry name" value="BPD_transp_1"/>
    <property type="match status" value="1"/>
</dbReference>
<evidence type="ECO:0000313" key="10">
    <source>
        <dbReference type="Proteomes" id="UP000009062"/>
    </source>
</evidence>
<keyword evidence="4 7" id="KW-0812">Transmembrane</keyword>
<evidence type="ECO:0000256" key="3">
    <source>
        <dbReference type="ARBA" id="ARBA00022475"/>
    </source>
</evidence>
<evidence type="ECO:0000256" key="4">
    <source>
        <dbReference type="ARBA" id="ARBA00022692"/>
    </source>
</evidence>
<evidence type="ECO:0000256" key="6">
    <source>
        <dbReference type="ARBA" id="ARBA00023136"/>
    </source>
</evidence>
<dbReference type="InterPro" id="IPR035906">
    <property type="entry name" value="MetI-like_sf"/>
</dbReference>
<dbReference type="GO" id="GO:0005886">
    <property type="term" value="C:plasma membrane"/>
    <property type="evidence" value="ECO:0007669"/>
    <property type="project" value="UniProtKB-SubCell"/>
</dbReference>
<dbReference type="PANTHER" id="PTHR32243">
    <property type="entry name" value="MALTOSE TRANSPORT SYSTEM PERMEASE-RELATED"/>
    <property type="match status" value="1"/>
</dbReference>
<dbReference type="KEGG" id="pog:Pogu_1951"/>
<gene>
    <name evidence="9" type="ordered locus">Pogu_1951</name>
</gene>
<reference evidence="9 10" key="1">
    <citation type="journal article" date="2012" name="Stand. Genomic Sci.">
        <title>Complete genome sequence of Pyrobaculum oguniense.</title>
        <authorList>
            <person name="Bernick D.L."/>
            <person name="Karplus K."/>
            <person name="Lui L.M."/>
            <person name="Coker J.K."/>
            <person name="Murphy J.N."/>
            <person name="Chan P.P."/>
            <person name="Cozen A.E."/>
            <person name="Lowe T.M."/>
        </authorList>
    </citation>
    <scope>NUCLEOTIDE SEQUENCE [LARGE SCALE GENOMIC DNA]</scope>
    <source>
        <strain evidence="9 10">TE7</strain>
    </source>
</reference>
<keyword evidence="10" id="KW-1185">Reference proteome</keyword>
<dbReference type="STRING" id="698757.Pogu_1951"/>
<keyword evidence="2 7" id="KW-0813">Transport</keyword>
<protein>
    <submittedName>
        <fullName evidence="9">ABC-type sugar transport system, permease component</fullName>
    </submittedName>
</protein>
<dbReference type="InterPro" id="IPR000515">
    <property type="entry name" value="MetI-like"/>
</dbReference>
<feature type="transmembrane region" description="Helical" evidence="7">
    <location>
        <begin position="55"/>
        <end position="77"/>
    </location>
</feature>
<dbReference type="eggNOG" id="arCOG00159">
    <property type="taxonomic scope" value="Archaea"/>
</dbReference>
<evidence type="ECO:0000259" key="8">
    <source>
        <dbReference type="PROSITE" id="PS50928"/>
    </source>
</evidence>
<dbReference type="EMBL" id="CP003316">
    <property type="protein sequence ID" value="AFA39978.1"/>
    <property type="molecule type" value="Genomic_DNA"/>
</dbReference>
<keyword evidence="3" id="KW-1003">Cell membrane</keyword>
<dbReference type="PROSITE" id="PS50928">
    <property type="entry name" value="ABC_TM1"/>
    <property type="match status" value="1"/>
</dbReference>
<feature type="transmembrane region" description="Helical" evidence="7">
    <location>
        <begin position="231"/>
        <end position="253"/>
    </location>
</feature>
<dbReference type="CDD" id="cd06261">
    <property type="entry name" value="TM_PBP2"/>
    <property type="match status" value="1"/>
</dbReference>
<dbReference type="AlphaFoldDB" id="H6QCL0"/>
<evidence type="ECO:0000256" key="7">
    <source>
        <dbReference type="RuleBase" id="RU363032"/>
    </source>
</evidence>
<accession>H6QCL0</accession>
<keyword evidence="5 7" id="KW-1133">Transmembrane helix</keyword>
<name>H6QCL0_PYROT</name>
<dbReference type="PANTHER" id="PTHR32243:SF18">
    <property type="entry name" value="INNER MEMBRANE ABC TRANSPORTER PERMEASE PROTEIN YCJP"/>
    <property type="match status" value="1"/>
</dbReference>
<dbReference type="Gene3D" id="1.10.3720.10">
    <property type="entry name" value="MetI-like"/>
    <property type="match status" value="1"/>
</dbReference>
<dbReference type="Proteomes" id="UP000009062">
    <property type="component" value="Chromosome"/>
</dbReference>
<dbReference type="GO" id="GO:0055085">
    <property type="term" value="P:transmembrane transport"/>
    <property type="evidence" value="ECO:0007669"/>
    <property type="project" value="InterPro"/>
</dbReference>
<sequence length="263" mass="27654">MARLSSVAVTLALLTAVSPLAVVVMASFLNAGQYSLPPNPPSVEGYAKVLDLGIGQALLNSALVGLLAAAFSVAVALPTSYAVAKLGFTLRFFVAVLALTALTRSLPPSALLVAVYETLRGMGLLDSHLGLALAYQIYSLPMALWIMLAFAYEISPEVEAAARVDGASPVKRFFYIAVPAMRNATLAVAALTLIEVWGEYLYAAIFINAPSKYTASVLIGHLVSSEYGFDWNVISAASVMASIPPILMVGIAAQAMTKIHFGK</sequence>
<organism evidence="9 10">
    <name type="scientific">Pyrobaculum oguniense (strain DSM 13380 / JCM 10595 / TE7)</name>
    <dbReference type="NCBI Taxonomy" id="698757"/>
    <lineage>
        <taxon>Archaea</taxon>
        <taxon>Thermoproteota</taxon>
        <taxon>Thermoprotei</taxon>
        <taxon>Thermoproteales</taxon>
        <taxon>Thermoproteaceae</taxon>
        <taxon>Pyrobaculum</taxon>
    </lineage>
</organism>
<proteinExistence type="inferred from homology"/>
<evidence type="ECO:0000313" key="9">
    <source>
        <dbReference type="EMBL" id="AFA39978.1"/>
    </source>
</evidence>
<evidence type="ECO:0000256" key="1">
    <source>
        <dbReference type="ARBA" id="ARBA00004651"/>
    </source>
</evidence>
<dbReference type="HOGENOM" id="CLU_016047_1_2_2"/>
<dbReference type="SUPFAM" id="SSF161098">
    <property type="entry name" value="MetI-like"/>
    <property type="match status" value="1"/>
</dbReference>
<evidence type="ECO:0000256" key="5">
    <source>
        <dbReference type="ARBA" id="ARBA00022989"/>
    </source>
</evidence>
<dbReference type="InterPro" id="IPR050901">
    <property type="entry name" value="BP-dep_ABC_trans_perm"/>
</dbReference>